<evidence type="ECO:0000259" key="9">
    <source>
        <dbReference type="PROSITE" id="PS51643"/>
    </source>
</evidence>
<evidence type="ECO:0000256" key="5">
    <source>
        <dbReference type="ARBA" id="ARBA00022801"/>
    </source>
</evidence>
<evidence type="ECO:0000256" key="6">
    <source>
        <dbReference type="ARBA" id="ARBA00022806"/>
    </source>
</evidence>
<gene>
    <name evidence="10" type="ORF">PCIT_b0889</name>
</gene>
<dbReference type="Pfam" id="PF21384">
    <property type="entry name" value="Cas3_I-F_Cas2"/>
    <property type="match status" value="1"/>
</dbReference>
<name>A0AAD4AFB3_9GAMM</name>
<dbReference type="InterPro" id="IPR027417">
    <property type="entry name" value="P-loop_NTPase"/>
</dbReference>
<dbReference type="Gene3D" id="3.40.50.300">
    <property type="entry name" value="P-loop containing nucleotide triphosphate hydrolases"/>
    <property type="match status" value="1"/>
</dbReference>
<dbReference type="GO" id="GO:0005524">
    <property type="term" value="F:ATP binding"/>
    <property type="evidence" value="ECO:0007669"/>
    <property type="project" value="UniProtKB-KW"/>
</dbReference>
<keyword evidence="3" id="KW-0479">Metal-binding</keyword>
<evidence type="ECO:0000313" key="11">
    <source>
        <dbReference type="Proteomes" id="UP000016487"/>
    </source>
</evidence>
<dbReference type="GO" id="GO:0004386">
    <property type="term" value="F:helicase activity"/>
    <property type="evidence" value="ECO:0007669"/>
    <property type="project" value="UniProtKB-KW"/>
</dbReference>
<evidence type="ECO:0000256" key="8">
    <source>
        <dbReference type="ARBA" id="ARBA00023118"/>
    </source>
</evidence>
<proteinExistence type="inferred from homology"/>
<evidence type="ECO:0000256" key="2">
    <source>
        <dbReference type="ARBA" id="ARBA00009046"/>
    </source>
</evidence>
<dbReference type="NCBIfam" id="TIGR02562">
    <property type="entry name" value="cas3_yersinia"/>
    <property type="match status" value="1"/>
</dbReference>
<protein>
    <recommendedName>
        <fullName evidence="9">HD Cas3-type domain-containing protein</fullName>
    </recommendedName>
</protein>
<dbReference type="InterPro" id="IPR054712">
    <property type="entry name" value="Cas3-like_dom"/>
</dbReference>
<keyword evidence="5" id="KW-0378">Hydrolase</keyword>
<dbReference type="GO" id="GO:0016787">
    <property type="term" value="F:hydrolase activity"/>
    <property type="evidence" value="ECO:0007669"/>
    <property type="project" value="UniProtKB-KW"/>
</dbReference>
<comment type="similarity">
    <text evidence="1">In the N-terminal section; belongs to the CRISPR-associated nuclease Cas3-HD family.</text>
</comment>
<keyword evidence="4" id="KW-0547">Nucleotide-binding</keyword>
<keyword evidence="6" id="KW-0347">Helicase</keyword>
<comment type="caution">
    <text evidence="10">The sequence shown here is derived from an EMBL/GenBank/DDBJ whole genome shotgun (WGS) entry which is preliminary data.</text>
</comment>
<reference evidence="10" key="1">
    <citation type="journal article" date="2012" name="J. Bacteriol.">
        <title>Genome sequences of type strains of seven species of the marine bacterium Pseudoalteromonas.</title>
        <authorList>
            <person name="Xie B.B."/>
            <person name="Shu Y.L."/>
            <person name="Qin Q.L."/>
            <person name="Rong J.C."/>
            <person name="Zhang X.Y."/>
            <person name="Chen X.L."/>
            <person name="Shi M."/>
            <person name="He H.L."/>
            <person name="Zhou B.C."/>
            <person name="Zhang Y.Z."/>
        </authorList>
    </citation>
    <scope>NUCLEOTIDE SEQUENCE</scope>
    <source>
        <strain evidence="10">DSM 8771</strain>
    </source>
</reference>
<evidence type="ECO:0000256" key="3">
    <source>
        <dbReference type="ARBA" id="ARBA00022723"/>
    </source>
</evidence>
<accession>A0AAD4AFB3</accession>
<evidence type="ECO:0000256" key="7">
    <source>
        <dbReference type="ARBA" id="ARBA00022840"/>
    </source>
</evidence>
<dbReference type="Pfam" id="PF22590">
    <property type="entry name" value="Cas3-like_C_2"/>
    <property type="match status" value="1"/>
</dbReference>
<sequence length="1135" mass="129918">MMVTFVSQCEKNALKKTRRVLDAFANRIGDNTWQTLITEDGLLTVKKMLRKTASRSTAVSCHWLRSRSRNQLLWVVGNKNKFNAEGLVPVNSTRNNLLRSDLENDWHYLPLIKALAAVTSLLHDWGKSTTLFQEKLKPDSKYKCKGDPIRHEWISLLLLRALVFSYGSKNDTHWLEALSKGAIDETMLKNSVCEPVTKPLEGLPPIAKLVAWLVVSHHRLPLPSKDNCKDYLSETAESLDQALDRITQHWGYQNRFDEEEYQKRLVQCFDFPNGLISNSKLWLHQIKKWSARLLLNHKHGIKCIETGCYRLILHHTRLCVMLGDHYYSSQQADKKWKNTTGLFANTDRTTNQLKQKLDEHLVGVMCSALHTAHLLPAFEIEPPLAQDIKSLYKRSPKPFQWQDKAVDKIIIWRAQEVAESQKQYGFFTVNMASTGCGKTFANAKVMRALSRDGQSLRFILALGLRTLTLQTGDEYRQRVGLDSTELAVLIGSKAVMELHNSKSIGDEGQVFESSGSSSQDSLLTEEVDFECDIPEKGLATVLTCARDKQFLYAPVLACTIDHIIAATETKRGGRYILPSLRLMSSDLVIDEIDDFTGVDLIAIGRLIHLAGMLGRKVMISSATIPPSLAEGYFKAYRDGWQVYCKTRSANAVIGCAWIDEFATQVTSNKTQELPDAISQYRKEHTQFIENRVRKLVQQPSLRKADISYCHDIIERYRDQNQQQESVIEHKQAAYFNIIAQSALNKHSNHHFTDPVSQLNVSFGVVRIANIQPCTELTRYLLEHNWPSNIQVRVMAYHSQQVLLMRSIQEQHLDKVLKRKESPPQALADPVIRNHLNNIKQDNSTVEHIMFILVATPVEEVGRDHDFDWAVIEPSSYRSIIQLSGRVRRHRSTEVTQPNIALLQYNWKAIKNSHKERSRVFHRPGFESYCNLTSHDLEQLIDVPQAAERLDAIPRIKQPSHINAGYVYRMTVANNLVDLEHASTLHTLAYYTSNKDKGAQTNPASLQGWLNKEWFLTALPQQLAPFRQSEPTLKIFLVFDEYQSESRFCEKDDKGYAVNRENILNIKRVKLSELATSRVWLVRDFDQTCIEFAERTSDSYSPLSQRLISLKYGELSFQFNEKYQYAYNDQLGLVKV</sequence>
<dbReference type="InterPro" id="IPR013395">
    <property type="entry name" value="CRISPR-assoc_Cas3_yers"/>
</dbReference>
<dbReference type="InterPro" id="IPR048823">
    <property type="entry name" value="Cas3_I-F_Cas2"/>
</dbReference>
<dbReference type="InterPro" id="IPR038257">
    <property type="entry name" value="CRISPR-assoc_Cas3_HD_sf"/>
</dbReference>
<organism evidence="10 11">
    <name type="scientific">Pseudoalteromonas citrea</name>
    <dbReference type="NCBI Taxonomy" id="43655"/>
    <lineage>
        <taxon>Bacteria</taxon>
        <taxon>Pseudomonadati</taxon>
        <taxon>Pseudomonadota</taxon>
        <taxon>Gammaproteobacteria</taxon>
        <taxon>Alteromonadales</taxon>
        <taxon>Pseudoalteromonadaceae</taxon>
        <taxon>Pseudoalteromonas</taxon>
    </lineage>
</organism>
<dbReference type="GO" id="GO:0046872">
    <property type="term" value="F:metal ion binding"/>
    <property type="evidence" value="ECO:0007669"/>
    <property type="project" value="UniProtKB-KW"/>
</dbReference>
<evidence type="ECO:0000256" key="4">
    <source>
        <dbReference type="ARBA" id="ARBA00022741"/>
    </source>
</evidence>
<dbReference type="EMBL" id="AHBZ03000027">
    <property type="protein sequence ID" value="KAF7764813.1"/>
    <property type="molecule type" value="Genomic_DNA"/>
</dbReference>
<reference evidence="10" key="2">
    <citation type="submission" date="2015-03" db="EMBL/GenBank/DDBJ databases">
        <title>Genome sequence of Pseudoalteromonas citrea.</title>
        <authorList>
            <person name="Xie B.-B."/>
            <person name="Rong J.-C."/>
            <person name="Qin Q.-L."/>
            <person name="Zhang Y.-Z."/>
        </authorList>
    </citation>
    <scope>NUCLEOTIDE SEQUENCE</scope>
    <source>
        <strain evidence="10">DSM 8771</strain>
    </source>
</reference>
<comment type="similarity">
    <text evidence="2">In the central section; belongs to the CRISPR-associated helicase Cas3 family.</text>
</comment>
<dbReference type="Gene3D" id="1.10.3210.30">
    <property type="match status" value="1"/>
</dbReference>
<evidence type="ECO:0000256" key="1">
    <source>
        <dbReference type="ARBA" id="ARBA00006847"/>
    </source>
</evidence>
<dbReference type="RefSeq" id="WP_010364317.1">
    <property type="nucleotide sequence ID" value="NZ_AHBZ03000027.1"/>
</dbReference>
<dbReference type="AlphaFoldDB" id="A0AAD4AFB3"/>
<evidence type="ECO:0000313" key="10">
    <source>
        <dbReference type="EMBL" id="KAF7764813.1"/>
    </source>
</evidence>
<dbReference type="GO" id="GO:0051607">
    <property type="term" value="P:defense response to virus"/>
    <property type="evidence" value="ECO:0007669"/>
    <property type="project" value="UniProtKB-KW"/>
</dbReference>
<keyword evidence="7" id="KW-0067">ATP-binding</keyword>
<keyword evidence="8" id="KW-0051">Antiviral defense</keyword>
<dbReference type="Proteomes" id="UP000016487">
    <property type="component" value="Unassembled WGS sequence"/>
</dbReference>
<dbReference type="InterPro" id="IPR006483">
    <property type="entry name" value="CRISPR-assoc_Cas3_HD"/>
</dbReference>
<dbReference type="PROSITE" id="PS51643">
    <property type="entry name" value="HD_CAS3"/>
    <property type="match status" value="1"/>
</dbReference>
<feature type="domain" description="HD Cas3-type" evidence="9">
    <location>
        <begin position="102"/>
        <end position="283"/>
    </location>
</feature>
<dbReference type="SUPFAM" id="SSF52540">
    <property type="entry name" value="P-loop containing nucleoside triphosphate hydrolases"/>
    <property type="match status" value="1"/>
</dbReference>